<sequence length="298" mass="33116">MAAPTPRVDNFTQIAYSVTPDGIAIVSLNRPKYRNPIGRTCTLELDAAFTAACNDDAVKVIILRGEGDSFSSGHDLGTPDEKKDATVSKLQADGFRGDYERWSYLDVDMCLKWWNMRKPLICAVKGYVVYHAFAVMAIADIIIAADDVKLMPSLVEFTSLPWDLNLNIRKTKELLYSQRFILADEAEELGIVNRIVPRGKEDEEALGLARIIVKTDPFQLRMMKLAANQAADSAGYSVNIRSSLSHWTAYRASSTDPASNAVATGSKRFAPIKESEKEDVMYWSRTAPKARKGERGKL</sequence>
<proteinExistence type="inferred from homology"/>
<name>A0A139ADN7_GONPJ</name>
<dbReference type="InterPro" id="IPR001753">
    <property type="entry name" value="Enoyl-CoA_hydra/iso"/>
</dbReference>
<dbReference type="SUPFAM" id="SSF52096">
    <property type="entry name" value="ClpP/crotonase"/>
    <property type="match status" value="1"/>
</dbReference>
<comment type="similarity">
    <text evidence="1">Belongs to the enoyl-CoA hydratase/isomerase family.</text>
</comment>
<dbReference type="InterPro" id="IPR029045">
    <property type="entry name" value="ClpP/crotonase-like_dom_sf"/>
</dbReference>
<dbReference type="CDD" id="cd06558">
    <property type="entry name" value="crotonase-like"/>
    <property type="match status" value="1"/>
</dbReference>
<dbReference type="STRING" id="1344416.A0A139ADN7"/>
<evidence type="ECO:0000313" key="2">
    <source>
        <dbReference type="EMBL" id="KXS14704.1"/>
    </source>
</evidence>
<evidence type="ECO:0000313" key="3">
    <source>
        <dbReference type="Proteomes" id="UP000070544"/>
    </source>
</evidence>
<gene>
    <name evidence="2" type="ORF">M427DRAFT_57364</name>
</gene>
<dbReference type="Pfam" id="PF00378">
    <property type="entry name" value="ECH_1"/>
    <property type="match status" value="1"/>
</dbReference>
<dbReference type="PANTHER" id="PTHR43802:SF1">
    <property type="entry name" value="IP11341P-RELATED"/>
    <property type="match status" value="1"/>
</dbReference>
<protein>
    <submittedName>
        <fullName evidence="2">ClpP/crotonase</fullName>
    </submittedName>
</protein>
<dbReference type="OrthoDB" id="410701at2759"/>
<dbReference type="Gene3D" id="3.90.226.10">
    <property type="entry name" value="2-enoyl-CoA Hydratase, Chain A, domain 1"/>
    <property type="match status" value="1"/>
</dbReference>
<organism evidence="2 3">
    <name type="scientific">Gonapodya prolifera (strain JEL478)</name>
    <name type="common">Monoblepharis prolifera</name>
    <dbReference type="NCBI Taxonomy" id="1344416"/>
    <lineage>
        <taxon>Eukaryota</taxon>
        <taxon>Fungi</taxon>
        <taxon>Fungi incertae sedis</taxon>
        <taxon>Chytridiomycota</taxon>
        <taxon>Chytridiomycota incertae sedis</taxon>
        <taxon>Monoblepharidomycetes</taxon>
        <taxon>Monoblepharidales</taxon>
        <taxon>Gonapodyaceae</taxon>
        <taxon>Gonapodya</taxon>
    </lineage>
</organism>
<evidence type="ECO:0000256" key="1">
    <source>
        <dbReference type="ARBA" id="ARBA00005254"/>
    </source>
</evidence>
<accession>A0A139ADN7</accession>
<dbReference type="AlphaFoldDB" id="A0A139ADN7"/>
<dbReference type="Proteomes" id="UP000070544">
    <property type="component" value="Unassembled WGS sequence"/>
</dbReference>
<dbReference type="PANTHER" id="PTHR43802">
    <property type="entry name" value="ENOYL-COA HYDRATASE"/>
    <property type="match status" value="1"/>
</dbReference>
<keyword evidence="3" id="KW-1185">Reference proteome</keyword>
<reference evidence="2 3" key="1">
    <citation type="journal article" date="2015" name="Genome Biol. Evol.">
        <title>Phylogenomic analyses indicate that early fungi evolved digesting cell walls of algal ancestors of land plants.</title>
        <authorList>
            <person name="Chang Y."/>
            <person name="Wang S."/>
            <person name="Sekimoto S."/>
            <person name="Aerts A.L."/>
            <person name="Choi C."/>
            <person name="Clum A."/>
            <person name="LaButti K.M."/>
            <person name="Lindquist E.A."/>
            <person name="Yee Ngan C."/>
            <person name="Ohm R.A."/>
            <person name="Salamov A.A."/>
            <person name="Grigoriev I.V."/>
            <person name="Spatafora J.W."/>
            <person name="Berbee M.L."/>
        </authorList>
    </citation>
    <scope>NUCLEOTIDE SEQUENCE [LARGE SCALE GENOMIC DNA]</scope>
    <source>
        <strain evidence="2 3">JEL478</strain>
    </source>
</reference>
<dbReference type="EMBL" id="KQ965767">
    <property type="protein sequence ID" value="KXS14704.1"/>
    <property type="molecule type" value="Genomic_DNA"/>
</dbReference>